<evidence type="ECO:0000256" key="1">
    <source>
        <dbReference type="SAM" id="Phobius"/>
    </source>
</evidence>
<feature type="transmembrane region" description="Helical" evidence="1">
    <location>
        <begin position="175"/>
        <end position="192"/>
    </location>
</feature>
<name>A0ABT9W4L9_9BACI</name>
<keyword evidence="1" id="KW-0812">Transmembrane</keyword>
<protein>
    <recommendedName>
        <fullName evidence="4">ABC transporter permease</fullName>
    </recommendedName>
</protein>
<evidence type="ECO:0008006" key="4">
    <source>
        <dbReference type="Google" id="ProtNLM"/>
    </source>
</evidence>
<sequence length="249" mass="27992">MNSWVGLLKKEFRLTRTLTIAGLAIIAVAFIIAYFMTLRWELYPIILGMTALTVMGHVAYLAIYMFVSLQAESNKLHLWLHNPQPSLRLLGAKLVNGAAANFVSLAVSIALLMFSLNFVSEGIETHLPFNIGVVFQEVLIFAGFLFLTSIYISLWLIAAWTVYQFCKAYIGKWSFIIVLIGFLAISTLQGMFENTAIFETLTNWGYISVTSLNSHFFEGIHVGDILYYLVISVALFGFSCFLLDRKVEV</sequence>
<feature type="transmembrane region" description="Helical" evidence="1">
    <location>
        <begin position="139"/>
        <end position="163"/>
    </location>
</feature>
<evidence type="ECO:0000313" key="3">
    <source>
        <dbReference type="Proteomes" id="UP001235840"/>
    </source>
</evidence>
<evidence type="ECO:0000313" key="2">
    <source>
        <dbReference type="EMBL" id="MDQ0168188.1"/>
    </source>
</evidence>
<comment type="caution">
    <text evidence="2">The sequence shown here is derived from an EMBL/GenBank/DDBJ whole genome shotgun (WGS) entry which is preliminary data.</text>
</comment>
<organism evidence="2 3">
    <name type="scientific">Caldalkalibacillus horti</name>
    <dbReference type="NCBI Taxonomy" id="77523"/>
    <lineage>
        <taxon>Bacteria</taxon>
        <taxon>Bacillati</taxon>
        <taxon>Bacillota</taxon>
        <taxon>Bacilli</taxon>
        <taxon>Bacillales</taxon>
        <taxon>Bacillaceae</taxon>
        <taxon>Caldalkalibacillus</taxon>
    </lineage>
</organism>
<proteinExistence type="predicted"/>
<feature type="transmembrane region" description="Helical" evidence="1">
    <location>
        <begin position="225"/>
        <end position="243"/>
    </location>
</feature>
<keyword evidence="1" id="KW-0472">Membrane</keyword>
<dbReference type="EMBL" id="JAUSTY010000025">
    <property type="protein sequence ID" value="MDQ0168188.1"/>
    <property type="molecule type" value="Genomic_DNA"/>
</dbReference>
<gene>
    <name evidence="2" type="ORF">J2S11_004140</name>
</gene>
<feature type="transmembrane region" description="Helical" evidence="1">
    <location>
        <begin position="98"/>
        <end position="119"/>
    </location>
</feature>
<dbReference type="Proteomes" id="UP001235840">
    <property type="component" value="Unassembled WGS sequence"/>
</dbReference>
<accession>A0ABT9W4L9</accession>
<reference evidence="2 3" key="1">
    <citation type="submission" date="2023-07" db="EMBL/GenBank/DDBJ databases">
        <title>Genomic Encyclopedia of Type Strains, Phase IV (KMG-IV): sequencing the most valuable type-strain genomes for metagenomic binning, comparative biology and taxonomic classification.</title>
        <authorList>
            <person name="Goeker M."/>
        </authorList>
    </citation>
    <scope>NUCLEOTIDE SEQUENCE [LARGE SCALE GENOMIC DNA]</scope>
    <source>
        <strain evidence="2 3">DSM 12751</strain>
    </source>
</reference>
<dbReference type="RefSeq" id="WP_307397744.1">
    <property type="nucleotide sequence ID" value="NZ_BAAADK010000020.1"/>
</dbReference>
<keyword evidence="1" id="KW-1133">Transmembrane helix</keyword>
<feature type="transmembrane region" description="Helical" evidence="1">
    <location>
        <begin position="42"/>
        <end position="67"/>
    </location>
</feature>
<feature type="transmembrane region" description="Helical" evidence="1">
    <location>
        <begin position="18"/>
        <end position="36"/>
    </location>
</feature>
<keyword evidence="3" id="KW-1185">Reference proteome</keyword>